<comment type="function">
    <text evidence="1 10">Condenses 4-methyl-5-(beta-hydroxyethyl)thiazole monophosphate (THZ-P) and 2-methyl-4-amino-5-hydroxymethyl pyrimidine pyrophosphate (HMP-PP) to form thiamine monophosphate (TMP).</text>
</comment>
<evidence type="ECO:0000313" key="15">
    <source>
        <dbReference type="EMBL" id="OBX02597.1"/>
    </source>
</evidence>
<dbReference type="EMBL" id="JPXX01000018">
    <property type="protein sequence ID" value="KGQ37272.1"/>
    <property type="molecule type" value="Genomic_DNA"/>
</dbReference>
<keyword evidence="3 10" id="KW-0808">Transferase</keyword>
<comment type="cofactor">
    <cofactor evidence="10">
        <name>Mg(2+)</name>
        <dbReference type="ChEBI" id="CHEBI:18420"/>
    </cofactor>
    <text evidence="10">Binds 1 Mg(2+) ion per subunit.</text>
</comment>
<evidence type="ECO:0000256" key="2">
    <source>
        <dbReference type="ARBA" id="ARBA00005165"/>
    </source>
</evidence>
<evidence type="ECO:0000256" key="7">
    <source>
        <dbReference type="ARBA" id="ARBA00047334"/>
    </source>
</evidence>
<feature type="binding site" evidence="10">
    <location>
        <position position="104"/>
    </location>
    <ligand>
        <name>Mg(2+)</name>
        <dbReference type="ChEBI" id="CHEBI:18420"/>
    </ligand>
</feature>
<evidence type="ECO:0000313" key="14">
    <source>
        <dbReference type="EMBL" id="KGQ37272.1"/>
    </source>
</evidence>
<sequence>MDKSILRCYLVAGTQDCRHLPQYNASQPQQTLLDRLEQALKAGITCYQFREKGQFSLQDPQQIEQLARQCQHLCQQYNVPFIINNDVALAEKLHADGIHVGQKDFAVDKLAQQIQGKMLIGLSVNTLQQAQQHNAFDGVDYYGCGPIFPTFSKADAAPAVGINFVQFLREQGVYKPLVAIGGIKVEHVPALLQAGADGVAVISTIMQATNIISTVKQILNA</sequence>
<dbReference type="InterPro" id="IPR022998">
    <property type="entry name" value="ThiamineP_synth_TenI"/>
</dbReference>
<evidence type="ECO:0000256" key="12">
    <source>
        <dbReference type="RuleBase" id="RU004253"/>
    </source>
</evidence>
<protein>
    <recommendedName>
        <fullName evidence="10">Thiamine-phosphate synthase</fullName>
        <shortName evidence="10">TP synthase</shortName>
        <shortName evidence="10">TPS</shortName>
        <ecNumber evidence="10">2.5.1.3</ecNumber>
    </recommendedName>
    <alternativeName>
        <fullName evidence="10">Thiamine-phosphate pyrophosphorylase</fullName>
        <shortName evidence="10">TMP pyrophosphorylase</shortName>
        <shortName evidence="10">TMP-PPase</shortName>
    </alternativeName>
</protein>
<evidence type="ECO:0000259" key="13">
    <source>
        <dbReference type="Pfam" id="PF02581"/>
    </source>
</evidence>
<dbReference type="RefSeq" id="WP_039172879.1">
    <property type="nucleotide sequence ID" value="NZ_JPXX01000018.1"/>
</dbReference>
<dbReference type="UniPathway" id="UPA00060">
    <property type="reaction ID" value="UER00141"/>
</dbReference>
<dbReference type="eggNOG" id="COG0352">
    <property type="taxonomic scope" value="Bacteria"/>
</dbReference>
<dbReference type="InterPro" id="IPR013785">
    <property type="entry name" value="Aldolase_TIM"/>
</dbReference>
<dbReference type="InterPro" id="IPR036206">
    <property type="entry name" value="ThiamineP_synth_sf"/>
</dbReference>
<dbReference type="HAMAP" id="MF_00097">
    <property type="entry name" value="TMP_synthase"/>
    <property type="match status" value="1"/>
</dbReference>
<dbReference type="GO" id="GO:0004789">
    <property type="term" value="F:thiamine-phosphate diphosphorylase activity"/>
    <property type="evidence" value="ECO:0007669"/>
    <property type="project" value="UniProtKB-UniRule"/>
</dbReference>
<evidence type="ECO:0000256" key="4">
    <source>
        <dbReference type="ARBA" id="ARBA00022723"/>
    </source>
</evidence>
<dbReference type="Gene3D" id="3.20.20.70">
    <property type="entry name" value="Aldolase class I"/>
    <property type="match status" value="1"/>
</dbReference>
<keyword evidence="17" id="KW-1185">Reference proteome</keyword>
<dbReference type="CDD" id="cd00564">
    <property type="entry name" value="TMP_TenI"/>
    <property type="match status" value="1"/>
</dbReference>
<reference evidence="14 16" key="1">
    <citation type="submission" date="2014-08" db="EMBL/GenBank/DDBJ databases">
        <title>Chaperone-usher fimbriae in a diverse selection of Gallibacterium genomes.</title>
        <authorList>
            <person name="Kudirkiene E."/>
            <person name="Bager R.J."/>
            <person name="Johnson T.J."/>
            <person name="Bojesen A.M."/>
        </authorList>
    </citation>
    <scope>NUCLEOTIDE SEQUENCE [LARGE SCALE GENOMIC DNA]</scope>
    <source>
        <strain evidence="14 16">CCM5974</strain>
    </source>
</reference>
<dbReference type="Pfam" id="PF02581">
    <property type="entry name" value="TMP-TENI"/>
    <property type="match status" value="1"/>
</dbReference>
<dbReference type="PATRIC" id="fig|155515.6.peg.503"/>
<comment type="pathway">
    <text evidence="2 10 12">Cofactor biosynthesis; thiamine diphosphate biosynthesis; thiamine phosphate from 4-amino-2-methyl-5-diphosphomethylpyrimidine and 4-methyl-5-(2-phosphoethyl)-thiazole: step 1/1.</text>
</comment>
<comment type="catalytic activity">
    <reaction evidence="7 10 11">
        <text>4-methyl-5-(2-phosphooxyethyl)-thiazole + 4-amino-2-methyl-5-(diphosphooxymethyl)pyrimidine + H(+) = thiamine phosphate + diphosphate</text>
        <dbReference type="Rhea" id="RHEA:22328"/>
        <dbReference type="ChEBI" id="CHEBI:15378"/>
        <dbReference type="ChEBI" id="CHEBI:33019"/>
        <dbReference type="ChEBI" id="CHEBI:37575"/>
        <dbReference type="ChEBI" id="CHEBI:57841"/>
        <dbReference type="ChEBI" id="CHEBI:58296"/>
        <dbReference type="EC" id="2.5.1.3"/>
    </reaction>
</comment>
<feature type="binding site" evidence="10">
    <location>
        <position position="182"/>
    </location>
    <ligand>
        <name>2-[(2R,5Z)-2-carboxy-4-methylthiazol-5(2H)-ylidene]ethyl phosphate</name>
        <dbReference type="ChEBI" id="CHEBI:62899"/>
    </ligand>
</feature>
<organism evidence="14 16">
    <name type="scientific">Gallibacterium genomosp. 1</name>
    <dbReference type="NCBI Taxonomy" id="155515"/>
    <lineage>
        <taxon>Bacteria</taxon>
        <taxon>Pseudomonadati</taxon>
        <taxon>Pseudomonadota</taxon>
        <taxon>Gammaproteobacteria</taxon>
        <taxon>Pasteurellales</taxon>
        <taxon>Pasteurellaceae</taxon>
        <taxon>Gallibacterium</taxon>
    </lineage>
</organism>
<comment type="similarity">
    <text evidence="10 11">Belongs to the thiamine-phosphate synthase family.</text>
</comment>
<dbReference type="FunFam" id="3.20.20.70:FF:000096">
    <property type="entry name" value="Thiamine-phosphate synthase"/>
    <property type="match status" value="1"/>
</dbReference>
<feature type="binding site" evidence="10">
    <location>
        <position position="123"/>
    </location>
    <ligand>
        <name>4-amino-2-methyl-5-(diphosphooxymethyl)pyrimidine</name>
        <dbReference type="ChEBI" id="CHEBI:57841"/>
    </ligand>
</feature>
<comment type="catalytic activity">
    <reaction evidence="9 10 11">
        <text>2-[(2R,5Z)-2-carboxy-4-methylthiazol-5(2H)-ylidene]ethyl phosphate + 4-amino-2-methyl-5-(diphosphooxymethyl)pyrimidine + 2 H(+) = thiamine phosphate + CO2 + diphosphate</text>
        <dbReference type="Rhea" id="RHEA:47844"/>
        <dbReference type="ChEBI" id="CHEBI:15378"/>
        <dbReference type="ChEBI" id="CHEBI:16526"/>
        <dbReference type="ChEBI" id="CHEBI:33019"/>
        <dbReference type="ChEBI" id="CHEBI:37575"/>
        <dbReference type="ChEBI" id="CHEBI:57841"/>
        <dbReference type="ChEBI" id="CHEBI:62899"/>
        <dbReference type="EC" id="2.5.1.3"/>
    </reaction>
</comment>
<feature type="binding site" evidence="10">
    <location>
        <position position="153"/>
    </location>
    <ligand>
        <name>4-amino-2-methyl-5-(diphosphooxymethyl)pyrimidine</name>
        <dbReference type="ChEBI" id="CHEBI:57841"/>
    </ligand>
</feature>
<feature type="binding site" evidence="10">
    <location>
        <begin position="150"/>
        <end position="152"/>
    </location>
    <ligand>
        <name>2-[(2R,5Z)-2-carboxy-4-methylthiazol-5(2H)-ylidene]ethyl phosphate</name>
        <dbReference type="ChEBI" id="CHEBI:62899"/>
    </ligand>
</feature>
<proteinExistence type="inferred from homology"/>
<evidence type="ECO:0000313" key="17">
    <source>
        <dbReference type="Proteomes" id="UP000092594"/>
    </source>
</evidence>
<reference evidence="15 17" key="2">
    <citation type="submission" date="2014-11" db="EMBL/GenBank/DDBJ databases">
        <title>Pan-genome of Gallibacterium spp.</title>
        <authorList>
            <person name="Kudirkiene E."/>
            <person name="Bojesen A.M."/>
        </authorList>
    </citation>
    <scope>NUCLEOTIDE SEQUENCE [LARGE SCALE GENOMIC DNA]</scope>
    <source>
        <strain evidence="15 17">Gerl. 2740/89</strain>
    </source>
</reference>
<evidence type="ECO:0000256" key="1">
    <source>
        <dbReference type="ARBA" id="ARBA00003814"/>
    </source>
</evidence>
<dbReference type="PANTHER" id="PTHR20857:SF15">
    <property type="entry name" value="THIAMINE-PHOSPHATE SYNTHASE"/>
    <property type="match status" value="1"/>
</dbReference>
<keyword evidence="4 10" id="KW-0479">Metal-binding</keyword>
<dbReference type="AlphaFoldDB" id="A0A0A2Y2B8"/>
<dbReference type="Proteomes" id="UP000030539">
    <property type="component" value="Unassembled WGS sequence"/>
</dbReference>
<dbReference type="Proteomes" id="UP000092594">
    <property type="component" value="Unassembled WGS sequence"/>
</dbReference>
<feature type="binding site" evidence="10">
    <location>
        <begin position="202"/>
        <end position="203"/>
    </location>
    <ligand>
        <name>2-[(2R,5Z)-2-carboxy-4-methylthiazol-5(2H)-ylidene]ethyl phosphate</name>
        <dbReference type="ChEBI" id="CHEBI:62899"/>
    </ligand>
</feature>
<evidence type="ECO:0000256" key="3">
    <source>
        <dbReference type="ARBA" id="ARBA00022679"/>
    </source>
</evidence>
<comment type="caution">
    <text evidence="10">Lacks conserved residue(s) required for the propagation of feature annotation.</text>
</comment>
<dbReference type="GO" id="GO:0009228">
    <property type="term" value="P:thiamine biosynthetic process"/>
    <property type="evidence" value="ECO:0007669"/>
    <property type="project" value="UniProtKB-KW"/>
</dbReference>
<comment type="catalytic activity">
    <reaction evidence="8 10 11">
        <text>2-(2-carboxy-4-methylthiazol-5-yl)ethyl phosphate + 4-amino-2-methyl-5-(diphosphooxymethyl)pyrimidine + 2 H(+) = thiamine phosphate + CO2 + diphosphate</text>
        <dbReference type="Rhea" id="RHEA:47848"/>
        <dbReference type="ChEBI" id="CHEBI:15378"/>
        <dbReference type="ChEBI" id="CHEBI:16526"/>
        <dbReference type="ChEBI" id="CHEBI:33019"/>
        <dbReference type="ChEBI" id="CHEBI:37575"/>
        <dbReference type="ChEBI" id="CHEBI:57841"/>
        <dbReference type="ChEBI" id="CHEBI:62890"/>
        <dbReference type="EC" id="2.5.1.3"/>
    </reaction>
</comment>
<dbReference type="InterPro" id="IPR034291">
    <property type="entry name" value="TMP_synthase"/>
</dbReference>
<dbReference type="GO" id="GO:0000287">
    <property type="term" value="F:magnesium ion binding"/>
    <property type="evidence" value="ECO:0007669"/>
    <property type="project" value="UniProtKB-UniRule"/>
</dbReference>
<evidence type="ECO:0000256" key="11">
    <source>
        <dbReference type="RuleBase" id="RU003826"/>
    </source>
</evidence>
<feature type="binding site" evidence="10">
    <location>
        <begin position="48"/>
        <end position="52"/>
    </location>
    <ligand>
        <name>4-amino-2-methyl-5-(diphosphooxymethyl)pyrimidine</name>
        <dbReference type="ChEBI" id="CHEBI:57841"/>
    </ligand>
</feature>
<dbReference type="NCBIfam" id="TIGR00693">
    <property type="entry name" value="thiE"/>
    <property type="match status" value="1"/>
</dbReference>
<keyword evidence="6 10" id="KW-0784">Thiamine biosynthesis</keyword>
<dbReference type="STRING" id="155515.JP36_05850"/>
<evidence type="ECO:0000256" key="9">
    <source>
        <dbReference type="ARBA" id="ARBA00047883"/>
    </source>
</evidence>
<keyword evidence="5 10" id="KW-0460">Magnesium</keyword>
<evidence type="ECO:0000256" key="5">
    <source>
        <dbReference type="ARBA" id="ARBA00022842"/>
    </source>
</evidence>
<evidence type="ECO:0000256" key="6">
    <source>
        <dbReference type="ARBA" id="ARBA00022977"/>
    </source>
</evidence>
<feature type="domain" description="Thiamine phosphate synthase/TenI" evidence="13">
    <location>
        <begin position="26"/>
        <end position="205"/>
    </location>
</feature>
<comment type="caution">
    <text evidence="14">The sequence shown here is derived from an EMBL/GenBank/DDBJ whole genome shotgun (WGS) entry which is preliminary data.</text>
</comment>
<dbReference type="SUPFAM" id="SSF51391">
    <property type="entry name" value="Thiamin phosphate synthase"/>
    <property type="match status" value="1"/>
</dbReference>
<dbReference type="GO" id="GO:0009229">
    <property type="term" value="P:thiamine diphosphate biosynthetic process"/>
    <property type="evidence" value="ECO:0007669"/>
    <property type="project" value="UniProtKB-UniRule"/>
</dbReference>
<evidence type="ECO:0000313" key="16">
    <source>
        <dbReference type="Proteomes" id="UP000030539"/>
    </source>
</evidence>
<accession>A0A0A2Y2B8</accession>
<gene>
    <name evidence="10" type="primary">thiE</name>
    <name evidence="14" type="ORF">JP36_05850</name>
    <name evidence="15" type="ORF">QV05_02510</name>
</gene>
<dbReference type="EMBL" id="JTJQ01000006">
    <property type="protein sequence ID" value="OBX02597.1"/>
    <property type="molecule type" value="Genomic_DNA"/>
</dbReference>
<feature type="binding site" evidence="10">
    <location>
        <position position="84"/>
    </location>
    <ligand>
        <name>4-amino-2-methyl-5-(diphosphooxymethyl)pyrimidine</name>
        <dbReference type="ChEBI" id="CHEBI:57841"/>
    </ligand>
</feature>
<dbReference type="EC" id="2.5.1.3" evidence="10"/>
<name>A0A0A2Y2B8_9PAST</name>
<evidence type="ECO:0000256" key="10">
    <source>
        <dbReference type="HAMAP-Rule" id="MF_00097"/>
    </source>
</evidence>
<dbReference type="GO" id="GO:0005737">
    <property type="term" value="C:cytoplasm"/>
    <property type="evidence" value="ECO:0007669"/>
    <property type="project" value="TreeGrafter"/>
</dbReference>
<evidence type="ECO:0000256" key="8">
    <source>
        <dbReference type="ARBA" id="ARBA00047851"/>
    </source>
</evidence>
<dbReference type="PANTHER" id="PTHR20857">
    <property type="entry name" value="THIAMINE-PHOSPHATE PYROPHOSPHORYLASE"/>
    <property type="match status" value="1"/>
</dbReference>